<evidence type="ECO:0000256" key="7">
    <source>
        <dbReference type="ARBA" id="ARBA00022692"/>
    </source>
</evidence>
<keyword evidence="6 18" id="KW-0679">Respiratory chain</keyword>
<dbReference type="Gene3D" id="1.10.287.90">
    <property type="match status" value="1"/>
</dbReference>
<evidence type="ECO:0000256" key="2">
    <source>
        <dbReference type="ARBA" id="ARBA00004418"/>
    </source>
</evidence>
<feature type="transmembrane region" description="Helical" evidence="20">
    <location>
        <begin position="75"/>
        <end position="94"/>
    </location>
</feature>
<evidence type="ECO:0000256" key="15">
    <source>
        <dbReference type="ARBA" id="ARBA00024688"/>
    </source>
</evidence>
<accession>A0ABS1JJ67</accession>
<evidence type="ECO:0000256" key="3">
    <source>
        <dbReference type="ARBA" id="ARBA00007866"/>
    </source>
</evidence>
<comment type="cofactor">
    <cofactor evidence="19">
        <name>Cu cation</name>
        <dbReference type="ChEBI" id="CHEBI:23378"/>
    </cofactor>
    <text evidence="19">Binds a copper A center.</text>
</comment>
<evidence type="ECO:0000256" key="20">
    <source>
        <dbReference type="SAM" id="Phobius"/>
    </source>
</evidence>
<dbReference type="EMBL" id="JAEQND010000001">
    <property type="protein sequence ID" value="MBL0423976.1"/>
    <property type="molecule type" value="Genomic_DNA"/>
</dbReference>
<feature type="domain" description="Cytochrome oxidase subunit II copper A binding" evidence="21">
    <location>
        <begin position="104"/>
        <end position="215"/>
    </location>
</feature>
<organism evidence="23 24">
    <name type="scientific">Ramlibacter alkalitolerans</name>
    <dbReference type="NCBI Taxonomy" id="2039631"/>
    <lineage>
        <taxon>Bacteria</taxon>
        <taxon>Pseudomonadati</taxon>
        <taxon>Pseudomonadota</taxon>
        <taxon>Betaproteobacteria</taxon>
        <taxon>Burkholderiales</taxon>
        <taxon>Comamonadaceae</taxon>
        <taxon>Ramlibacter</taxon>
    </lineage>
</organism>
<comment type="subcellular location">
    <subcellularLocation>
        <location evidence="18">Cell membrane</location>
        <topology evidence="18">Multi-pass membrane protein</topology>
    </subcellularLocation>
    <subcellularLocation>
        <location evidence="1">Membrane</location>
        <topology evidence="1">Multi-pass membrane protein</topology>
    </subcellularLocation>
    <subcellularLocation>
        <location evidence="2">Periplasm</location>
    </subcellularLocation>
</comment>
<sequence>MNGDTDARLAASFRLLAQSASSIAPRSDLLFTAMLLLCGAVAVGVCITLLWFCIRYRQGSAAVRGTVERKLGIELAWTLLPLLLFIALFTWAAFDFVRLYRVPPDALPVYVIAKQWMWKLQHRNGRREINELHVPLGQPVRLVMTSQDAIHSFFVPAFRLKQDVVPGRYTGLWFQATELGEFPLLCAEFCGSEHSAMLGRIVVMPPADYARWLDAGNAQPGPAQQGFARFRQLGCSGCHAAGSTVHAPALEGLPGRLVHLQDGRTVVADDNYIRDSILLPHKDVVAGFAPVMPSFAGQVSEEDLQALLAWLHSTKGPP</sequence>
<dbReference type="NCBIfam" id="TIGR02866">
    <property type="entry name" value="CoxB"/>
    <property type="match status" value="1"/>
</dbReference>
<keyword evidence="10 18" id="KW-0249">Electron transport</keyword>
<gene>
    <name evidence="23" type="primary">coxB</name>
    <name evidence="23" type="ORF">JI746_02560</name>
</gene>
<evidence type="ECO:0000259" key="21">
    <source>
        <dbReference type="PROSITE" id="PS50857"/>
    </source>
</evidence>
<evidence type="ECO:0000256" key="12">
    <source>
        <dbReference type="ARBA" id="ARBA00023004"/>
    </source>
</evidence>
<keyword evidence="4 18" id="KW-0813">Transport</keyword>
<dbReference type="EC" id="7.1.1.9" evidence="19"/>
<dbReference type="Proteomes" id="UP000622707">
    <property type="component" value="Unassembled WGS sequence"/>
</dbReference>
<evidence type="ECO:0000256" key="17">
    <source>
        <dbReference type="PROSITE-ProRule" id="PRU00433"/>
    </source>
</evidence>
<evidence type="ECO:0000256" key="18">
    <source>
        <dbReference type="RuleBase" id="RU000456"/>
    </source>
</evidence>
<dbReference type="PROSITE" id="PS50857">
    <property type="entry name" value="COX2_CUA"/>
    <property type="match status" value="1"/>
</dbReference>
<dbReference type="Gene3D" id="2.60.40.420">
    <property type="entry name" value="Cupredoxins - blue copper proteins"/>
    <property type="match status" value="1"/>
</dbReference>
<comment type="similarity">
    <text evidence="3 18">Belongs to the cytochrome c oxidase subunit 2 family.</text>
</comment>
<evidence type="ECO:0000256" key="9">
    <source>
        <dbReference type="ARBA" id="ARBA00022967"/>
    </source>
</evidence>
<dbReference type="InterPro" id="IPR014222">
    <property type="entry name" value="Cyt_c_oxidase_su2"/>
</dbReference>
<keyword evidence="9" id="KW-1278">Translocase</keyword>
<comment type="caution">
    <text evidence="23">The sequence shown here is derived from an EMBL/GenBank/DDBJ whole genome shotgun (WGS) entry which is preliminary data.</text>
</comment>
<dbReference type="InterPro" id="IPR008972">
    <property type="entry name" value="Cupredoxin"/>
</dbReference>
<dbReference type="Pfam" id="PF02790">
    <property type="entry name" value="COX2_TM"/>
    <property type="match status" value="1"/>
</dbReference>
<evidence type="ECO:0000256" key="19">
    <source>
        <dbReference type="RuleBase" id="RU004024"/>
    </source>
</evidence>
<comment type="catalytic activity">
    <reaction evidence="16 19">
        <text>4 Fe(II)-[cytochrome c] + O2 + 8 H(+)(in) = 4 Fe(III)-[cytochrome c] + 2 H2O + 4 H(+)(out)</text>
        <dbReference type="Rhea" id="RHEA:11436"/>
        <dbReference type="Rhea" id="RHEA-COMP:10350"/>
        <dbReference type="Rhea" id="RHEA-COMP:14399"/>
        <dbReference type="ChEBI" id="CHEBI:15377"/>
        <dbReference type="ChEBI" id="CHEBI:15378"/>
        <dbReference type="ChEBI" id="CHEBI:15379"/>
        <dbReference type="ChEBI" id="CHEBI:29033"/>
        <dbReference type="ChEBI" id="CHEBI:29034"/>
        <dbReference type="EC" id="7.1.1.9"/>
    </reaction>
</comment>
<dbReference type="PANTHER" id="PTHR22888:SF9">
    <property type="entry name" value="CYTOCHROME C OXIDASE SUBUNIT 2"/>
    <property type="match status" value="1"/>
</dbReference>
<feature type="domain" description="Cytochrome c" evidence="22">
    <location>
        <begin position="221"/>
        <end position="315"/>
    </location>
</feature>
<comment type="function">
    <text evidence="15 19">Subunits I and II form the functional core of the enzyme complex. Electrons originating in cytochrome c are transferred via heme a and Cu(A) to the binuclear center formed by heme a3 and Cu(B).</text>
</comment>
<evidence type="ECO:0000256" key="11">
    <source>
        <dbReference type="ARBA" id="ARBA00022989"/>
    </source>
</evidence>
<evidence type="ECO:0000256" key="14">
    <source>
        <dbReference type="ARBA" id="ARBA00023136"/>
    </source>
</evidence>
<evidence type="ECO:0000256" key="16">
    <source>
        <dbReference type="ARBA" id="ARBA00047816"/>
    </source>
</evidence>
<keyword evidence="24" id="KW-1185">Reference proteome</keyword>
<dbReference type="Pfam" id="PF00116">
    <property type="entry name" value="COX2"/>
    <property type="match status" value="1"/>
</dbReference>
<evidence type="ECO:0000259" key="22">
    <source>
        <dbReference type="PROSITE" id="PS51007"/>
    </source>
</evidence>
<evidence type="ECO:0000256" key="6">
    <source>
        <dbReference type="ARBA" id="ARBA00022660"/>
    </source>
</evidence>
<evidence type="ECO:0000256" key="13">
    <source>
        <dbReference type="ARBA" id="ARBA00023008"/>
    </source>
</evidence>
<evidence type="ECO:0000256" key="4">
    <source>
        <dbReference type="ARBA" id="ARBA00022448"/>
    </source>
</evidence>
<evidence type="ECO:0000313" key="24">
    <source>
        <dbReference type="Proteomes" id="UP000622707"/>
    </source>
</evidence>
<protein>
    <recommendedName>
        <fullName evidence="19">Cytochrome c oxidase subunit 2</fullName>
        <ecNumber evidence="19">7.1.1.9</ecNumber>
    </recommendedName>
</protein>
<keyword evidence="8 17" id="KW-0479">Metal-binding</keyword>
<keyword evidence="5 17" id="KW-0349">Heme</keyword>
<evidence type="ECO:0000256" key="1">
    <source>
        <dbReference type="ARBA" id="ARBA00004141"/>
    </source>
</evidence>
<dbReference type="SUPFAM" id="SSF81464">
    <property type="entry name" value="Cytochrome c oxidase subunit II-like, transmembrane region"/>
    <property type="match status" value="1"/>
</dbReference>
<dbReference type="InterPro" id="IPR002429">
    <property type="entry name" value="CcO_II-like_C"/>
</dbReference>
<keyword evidence="11 20" id="KW-1133">Transmembrane helix</keyword>
<proteinExistence type="inferred from homology"/>
<evidence type="ECO:0000256" key="10">
    <source>
        <dbReference type="ARBA" id="ARBA00022982"/>
    </source>
</evidence>
<evidence type="ECO:0000256" key="5">
    <source>
        <dbReference type="ARBA" id="ARBA00022617"/>
    </source>
</evidence>
<dbReference type="RefSeq" id="WP_201687196.1">
    <property type="nucleotide sequence ID" value="NZ_JAEQND010000001.1"/>
</dbReference>
<keyword evidence="14 20" id="KW-0472">Membrane</keyword>
<dbReference type="InterPro" id="IPR036257">
    <property type="entry name" value="Cyt_c_oxidase_su2_TM_sf"/>
</dbReference>
<name>A0ABS1JJ67_9BURK</name>
<dbReference type="InterPro" id="IPR045187">
    <property type="entry name" value="CcO_II"/>
</dbReference>
<dbReference type="Pfam" id="PF00034">
    <property type="entry name" value="Cytochrom_C"/>
    <property type="match status" value="1"/>
</dbReference>
<dbReference type="SUPFAM" id="SSF46626">
    <property type="entry name" value="Cytochrome c"/>
    <property type="match status" value="1"/>
</dbReference>
<dbReference type="InterPro" id="IPR009056">
    <property type="entry name" value="Cyt_c-like_dom"/>
</dbReference>
<evidence type="ECO:0000256" key="8">
    <source>
        <dbReference type="ARBA" id="ARBA00022723"/>
    </source>
</evidence>
<keyword evidence="13 19" id="KW-0186">Copper</keyword>
<evidence type="ECO:0000313" key="23">
    <source>
        <dbReference type="EMBL" id="MBL0423976.1"/>
    </source>
</evidence>
<dbReference type="PROSITE" id="PS51007">
    <property type="entry name" value="CYTC"/>
    <property type="match status" value="1"/>
</dbReference>
<dbReference type="PANTHER" id="PTHR22888">
    <property type="entry name" value="CYTOCHROME C OXIDASE, SUBUNIT II"/>
    <property type="match status" value="1"/>
</dbReference>
<reference evidence="23 24" key="1">
    <citation type="journal article" date="2017" name="Int. J. Syst. Evol. Microbiol.">
        <title>Ramlibacter alkalitolerans sp. nov., alkali-tolerant bacterium isolated from soil of ginseng.</title>
        <authorList>
            <person name="Lee D.H."/>
            <person name="Cha C.J."/>
        </authorList>
    </citation>
    <scope>NUCLEOTIDE SEQUENCE [LARGE SCALE GENOMIC DNA]</scope>
    <source>
        <strain evidence="23 24">KACC 19305</strain>
    </source>
</reference>
<keyword evidence="7 18" id="KW-0812">Transmembrane</keyword>
<dbReference type="InterPro" id="IPR036909">
    <property type="entry name" value="Cyt_c-like_dom_sf"/>
</dbReference>
<dbReference type="InterPro" id="IPR011759">
    <property type="entry name" value="Cyt_c_oxidase_su2_TM_dom"/>
</dbReference>
<keyword evidence="12 17" id="KW-0408">Iron</keyword>
<feature type="transmembrane region" description="Helical" evidence="20">
    <location>
        <begin position="29"/>
        <end position="54"/>
    </location>
</feature>
<dbReference type="SUPFAM" id="SSF49503">
    <property type="entry name" value="Cupredoxins"/>
    <property type="match status" value="1"/>
</dbReference>
<dbReference type="CDD" id="cd13915">
    <property type="entry name" value="CuRO_HCO_II_like_2"/>
    <property type="match status" value="1"/>
</dbReference>